<proteinExistence type="predicted"/>
<keyword evidence="3" id="KW-1185">Reference proteome</keyword>
<dbReference type="Proteomes" id="UP000006911">
    <property type="component" value="Unassembled WGS sequence"/>
</dbReference>
<dbReference type="AlphaFoldDB" id="D5GNH0"/>
<dbReference type="InParanoid" id="D5GNH0"/>
<reference evidence="2 3" key="1">
    <citation type="journal article" date="2010" name="Nature">
        <title>Perigord black truffle genome uncovers evolutionary origins and mechanisms of symbiosis.</title>
        <authorList>
            <person name="Martin F."/>
            <person name="Kohler A."/>
            <person name="Murat C."/>
            <person name="Balestrini R."/>
            <person name="Coutinho P.M."/>
            <person name="Jaillon O."/>
            <person name="Montanini B."/>
            <person name="Morin E."/>
            <person name="Noel B."/>
            <person name="Percudani R."/>
            <person name="Porcel B."/>
            <person name="Rubini A."/>
            <person name="Amicucci A."/>
            <person name="Amselem J."/>
            <person name="Anthouard V."/>
            <person name="Arcioni S."/>
            <person name="Artiguenave F."/>
            <person name="Aury J.M."/>
            <person name="Ballario P."/>
            <person name="Bolchi A."/>
            <person name="Brenna A."/>
            <person name="Brun A."/>
            <person name="Buee M."/>
            <person name="Cantarel B."/>
            <person name="Chevalier G."/>
            <person name="Couloux A."/>
            <person name="Da Silva C."/>
            <person name="Denoeud F."/>
            <person name="Duplessis S."/>
            <person name="Ghignone S."/>
            <person name="Hilselberger B."/>
            <person name="Iotti M."/>
            <person name="Marcais B."/>
            <person name="Mello A."/>
            <person name="Miranda M."/>
            <person name="Pacioni G."/>
            <person name="Quesneville H."/>
            <person name="Riccioni C."/>
            <person name="Ruotolo R."/>
            <person name="Splivallo R."/>
            <person name="Stocchi V."/>
            <person name="Tisserant E."/>
            <person name="Viscomi A.R."/>
            <person name="Zambonelli A."/>
            <person name="Zampieri E."/>
            <person name="Henrissat B."/>
            <person name="Lebrun M.H."/>
            <person name="Paolocci F."/>
            <person name="Bonfante P."/>
            <person name="Ottonello S."/>
            <person name="Wincker P."/>
        </authorList>
    </citation>
    <scope>NUCLEOTIDE SEQUENCE [LARGE SCALE GENOMIC DNA]</scope>
    <source>
        <strain evidence="2 3">Mel28</strain>
    </source>
</reference>
<dbReference type="HOGENOM" id="CLU_2529114_0_0_1"/>
<keyword evidence="1" id="KW-0812">Transmembrane</keyword>
<dbReference type="KEGG" id="tml:GSTUM_00011287001"/>
<sequence length="84" mass="10007">MGQVEDNRGHTRSWHLCFFSFSFSSSPVFFSFFLFPLYIHIHSYSYSYSHLGSGFWCWFFLVLSPFLNLWEVFFSPLPVLDSTQ</sequence>
<feature type="transmembrane region" description="Helical" evidence="1">
    <location>
        <begin position="51"/>
        <end position="70"/>
    </location>
</feature>
<dbReference type="EMBL" id="FN430364">
    <property type="protein sequence ID" value="CAZ86063.1"/>
    <property type="molecule type" value="Genomic_DNA"/>
</dbReference>
<dbReference type="GeneID" id="9182263"/>
<name>D5GNH0_TUBMM</name>
<evidence type="ECO:0000256" key="1">
    <source>
        <dbReference type="SAM" id="Phobius"/>
    </source>
</evidence>
<keyword evidence="1" id="KW-0472">Membrane</keyword>
<protein>
    <submittedName>
        <fullName evidence="2">(Perigord truffle) hypothetical protein</fullName>
    </submittedName>
</protein>
<dbReference type="RefSeq" id="XP_002841872.1">
    <property type="nucleotide sequence ID" value="XM_002841826.1"/>
</dbReference>
<evidence type="ECO:0000313" key="3">
    <source>
        <dbReference type="Proteomes" id="UP000006911"/>
    </source>
</evidence>
<evidence type="ECO:0000313" key="2">
    <source>
        <dbReference type="EMBL" id="CAZ86063.1"/>
    </source>
</evidence>
<keyword evidence="1" id="KW-1133">Transmembrane helix</keyword>
<gene>
    <name evidence="2" type="ORF">GSTUM_00011287001</name>
</gene>
<feature type="transmembrane region" description="Helical" evidence="1">
    <location>
        <begin position="13"/>
        <end position="39"/>
    </location>
</feature>
<organism evidence="2 3">
    <name type="scientific">Tuber melanosporum (strain Mel28)</name>
    <name type="common">Perigord black truffle</name>
    <dbReference type="NCBI Taxonomy" id="656061"/>
    <lineage>
        <taxon>Eukaryota</taxon>
        <taxon>Fungi</taxon>
        <taxon>Dikarya</taxon>
        <taxon>Ascomycota</taxon>
        <taxon>Pezizomycotina</taxon>
        <taxon>Pezizomycetes</taxon>
        <taxon>Pezizales</taxon>
        <taxon>Tuberaceae</taxon>
        <taxon>Tuber</taxon>
    </lineage>
</organism>
<accession>D5GNH0</accession>